<dbReference type="AlphaFoldDB" id="A0A8T2P940"/>
<dbReference type="Proteomes" id="UP000824540">
    <property type="component" value="Unassembled WGS sequence"/>
</dbReference>
<evidence type="ECO:0000256" key="1">
    <source>
        <dbReference type="SAM" id="MobiDB-lite"/>
    </source>
</evidence>
<accession>A0A8T2P940</accession>
<evidence type="ECO:0000313" key="2">
    <source>
        <dbReference type="EMBL" id="KAG9349144.1"/>
    </source>
</evidence>
<reference evidence="2" key="1">
    <citation type="thesis" date="2021" institute="BYU ScholarsArchive" country="Provo, UT, USA">
        <title>Applications of and Algorithms for Genome Assembly and Genomic Analyses with an Emphasis on Marine Teleosts.</title>
        <authorList>
            <person name="Pickett B.D."/>
        </authorList>
    </citation>
    <scope>NUCLEOTIDE SEQUENCE</scope>
    <source>
        <strain evidence="2">HI-2016</strain>
    </source>
</reference>
<proteinExistence type="predicted"/>
<feature type="region of interest" description="Disordered" evidence="1">
    <location>
        <begin position="133"/>
        <end position="209"/>
    </location>
</feature>
<evidence type="ECO:0000313" key="3">
    <source>
        <dbReference type="Proteomes" id="UP000824540"/>
    </source>
</evidence>
<keyword evidence="3" id="KW-1185">Reference proteome</keyword>
<gene>
    <name evidence="2" type="ORF">JZ751_029466</name>
</gene>
<sequence length="209" mass="22574">MAEEHEMEISGKALSNIRPKPHCDTVTGPETSSSAGRNRPKFLHGTVREGSTTTGIWLKSLLLKVATPAPTTATLSATPSPERVTAVCLLRVHARLTFGPRCEKKRQLKSQVFGESVDTSAFSWAALRSKFGPVTDGAKSQNSQPEAESAELSRARPYSPDQSGAGLQGGDLRRKPELQLPVIADTEPSAANLWRPQISPPRRHHPGPN</sequence>
<protein>
    <submittedName>
        <fullName evidence="2">Uncharacterized protein</fullName>
    </submittedName>
</protein>
<dbReference type="EMBL" id="JAFBMS010000010">
    <property type="protein sequence ID" value="KAG9349144.1"/>
    <property type="molecule type" value="Genomic_DNA"/>
</dbReference>
<feature type="region of interest" description="Disordered" evidence="1">
    <location>
        <begin position="1"/>
        <end position="46"/>
    </location>
</feature>
<organism evidence="2 3">
    <name type="scientific">Albula glossodonta</name>
    <name type="common">roundjaw bonefish</name>
    <dbReference type="NCBI Taxonomy" id="121402"/>
    <lineage>
        <taxon>Eukaryota</taxon>
        <taxon>Metazoa</taxon>
        <taxon>Chordata</taxon>
        <taxon>Craniata</taxon>
        <taxon>Vertebrata</taxon>
        <taxon>Euteleostomi</taxon>
        <taxon>Actinopterygii</taxon>
        <taxon>Neopterygii</taxon>
        <taxon>Teleostei</taxon>
        <taxon>Albuliformes</taxon>
        <taxon>Albulidae</taxon>
        <taxon>Albula</taxon>
    </lineage>
</organism>
<comment type="caution">
    <text evidence="2">The sequence shown here is derived from an EMBL/GenBank/DDBJ whole genome shotgun (WGS) entry which is preliminary data.</text>
</comment>
<name>A0A8T2P940_9TELE</name>